<feature type="signal peptide" evidence="1">
    <location>
        <begin position="1"/>
        <end position="21"/>
    </location>
</feature>
<evidence type="ECO:0008006" key="4">
    <source>
        <dbReference type="Google" id="ProtNLM"/>
    </source>
</evidence>
<dbReference type="Proteomes" id="UP000295292">
    <property type="component" value="Unassembled WGS sequence"/>
</dbReference>
<sequence>MKTPMLLLLLFGLLLSSCQSSKVSSSTPSTDTLTSVGGDKDRHGCLVAAGYTWSQLRSECVRPFEEGIALHALNTSTAYQTSAYILVDSAKNEAEIFIPEEQNSILLNQRNATTYTNGRFTLVQEENCWTLSLNKTALYQEKK</sequence>
<evidence type="ECO:0000313" key="2">
    <source>
        <dbReference type="EMBL" id="TDQ76954.1"/>
    </source>
</evidence>
<accession>A0A4V3DDJ5</accession>
<comment type="caution">
    <text evidence="2">The sequence shown here is derived from an EMBL/GenBank/DDBJ whole genome shotgun (WGS) entry which is preliminary data.</text>
</comment>
<keyword evidence="1" id="KW-0732">Signal</keyword>
<keyword evidence="3" id="KW-1185">Reference proteome</keyword>
<evidence type="ECO:0000256" key="1">
    <source>
        <dbReference type="SAM" id="SignalP"/>
    </source>
</evidence>
<dbReference type="AlphaFoldDB" id="A0A4V3DDJ5"/>
<dbReference type="PROSITE" id="PS51257">
    <property type="entry name" value="PROKAR_LIPOPROTEIN"/>
    <property type="match status" value="1"/>
</dbReference>
<proteinExistence type="predicted"/>
<organism evidence="2 3">
    <name type="scientific">Sphingobacterium yanglingense</name>
    <dbReference type="NCBI Taxonomy" id="1437280"/>
    <lineage>
        <taxon>Bacteria</taxon>
        <taxon>Pseudomonadati</taxon>
        <taxon>Bacteroidota</taxon>
        <taxon>Sphingobacteriia</taxon>
        <taxon>Sphingobacteriales</taxon>
        <taxon>Sphingobacteriaceae</taxon>
        <taxon>Sphingobacterium</taxon>
    </lineage>
</organism>
<protein>
    <recommendedName>
        <fullName evidence="4">Lipoprotein</fullName>
    </recommendedName>
</protein>
<dbReference type="OrthoDB" id="1099822at2"/>
<name>A0A4V3DDJ5_9SPHI</name>
<dbReference type="EMBL" id="SNYV01000014">
    <property type="protein sequence ID" value="TDQ76954.1"/>
    <property type="molecule type" value="Genomic_DNA"/>
</dbReference>
<evidence type="ECO:0000313" key="3">
    <source>
        <dbReference type="Proteomes" id="UP000295292"/>
    </source>
</evidence>
<feature type="chain" id="PRO_5020869538" description="Lipoprotein" evidence="1">
    <location>
        <begin position="22"/>
        <end position="143"/>
    </location>
</feature>
<gene>
    <name evidence="2" type="ORF">CLV99_2342</name>
</gene>
<dbReference type="RefSeq" id="WP_133584621.1">
    <property type="nucleotide sequence ID" value="NZ_SNYV01000014.1"/>
</dbReference>
<reference evidence="2 3" key="1">
    <citation type="submission" date="2019-03" db="EMBL/GenBank/DDBJ databases">
        <title>Genomic Encyclopedia of Archaeal and Bacterial Type Strains, Phase II (KMG-II): from individual species to whole genera.</title>
        <authorList>
            <person name="Goeker M."/>
        </authorList>
    </citation>
    <scope>NUCLEOTIDE SEQUENCE [LARGE SCALE GENOMIC DNA]</scope>
    <source>
        <strain evidence="2 3">DSM 28353</strain>
    </source>
</reference>